<dbReference type="InterPro" id="IPR036034">
    <property type="entry name" value="PDZ_sf"/>
</dbReference>
<feature type="compositionally biased region" description="Polar residues" evidence="2">
    <location>
        <begin position="161"/>
        <end position="185"/>
    </location>
</feature>
<feature type="chain" id="PRO_5020999897" evidence="3">
    <location>
        <begin position="27"/>
        <end position="407"/>
    </location>
</feature>
<dbReference type="SMART" id="SM00228">
    <property type="entry name" value="PDZ"/>
    <property type="match status" value="2"/>
</dbReference>
<reference evidence="5 6" key="1">
    <citation type="submission" date="2019-02" db="EMBL/GenBank/DDBJ databases">
        <title>Genomic Encyclopedia of Archaeal and Bacterial Type Strains, Phase II (KMG-II): from individual species to whole genera.</title>
        <authorList>
            <person name="Goeker M."/>
        </authorList>
    </citation>
    <scope>NUCLEOTIDE SEQUENCE [LARGE SCALE GENOMIC DNA]</scope>
    <source>
        <strain evidence="5 6">DSM 18101</strain>
    </source>
</reference>
<feature type="domain" description="PDZ" evidence="4">
    <location>
        <begin position="194"/>
        <end position="281"/>
    </location>
</feature>
<keyword evidence="3" id="KW-0732">Signal</keyword>
<dbReference type="GO" id="GO:0008236">
    <property type="term" value="F:serine-type peptidase activity"/>
    <property type="evidence" value="ECO:0007669"/>
    <property type="project" value="UniProtKB-KW"/>
</dbReference>
<dbReference type="InterPro" id="IPR001478">
    <property type="entry name" value="PDZ"/>
</dbReference>
<proteinExistence type="inferred from homology"/>
<dbReference type="SUPFAM" id="SSF50156">
    <property type="entry name" value="PDZ domain-like"/>
    <property type="match status" value="2"/>
</dbReference>
<dbReference type="InterPro" id="IPR041489">
    <property type="entry name" value="PDZ_6"/>
</dbReference>
<evidence type="ECO:0000256" key="3">
    <source>
        <dbReference type="SAM" id="SignalP"/>
    </source>
</evidence>
<protein>
    <submittedName>
        <fullName evidence="5">PDZ domain-containing protein</fullName>
    </submittedName>
</protein>
<dbReference type="OrthoDB" id="109450at2"/>
<dbReference type="Pfam" id="PF13180">
    <property type="entry name" value="PDZ_2"/>
    <property type="match status" value="1"/>
</dbReference>
<dbReference type="PROSITE" id="PS50106">
    <property type="entry name" value="PDZ"/>
    <property type="match status" value="2"/>
</dbReference>
<sequence length="407" mass="44405">MKHGRSFSILVLATGIGLLCEAPSWAQTNLLHDDAMLRMVGLSSKNMQGYLGVDLRDVSDEQAVVLKLKEARGAEITGVDHDAPACKAGLQLHDVILQMNGQAIDDEEQLRRMLRETPAGRQVTFVISRDGQQRTIQTQLANREEVERQAWEKHYTVPDPSGSSSASTPRVGNSFLSPSKSGSTKGTRAFLGTTMLVSSSFTGAKLEVMGPQLADFFGAQGSAGLLVRSVEPNSPAADAGMKAGDVVVKVNSVEIASGNDWSKTIHENKGRSVTVVVLRDKKQQTLTLIPDAKKRSAVEPWANIEGFFGNSPQAQDTRATLAELEPVMTAMAAKMRHSLEEVGDTPEMNQMMAKLDAWSSNPEFQRQMAVARRQVSAAAEQMRLDSPALRDRMNALHEHVRDMTRLD</sequence>
<dbReference type="Proteomes" id="UP000292958">
    <property type="component" value="Unassembled WGS sequence"/>
</dbReference>
<name>A0A4Q7YUZ7_9BACT</name>
<comment type="similarity">
    <text evidence="1">Belongs to the peptidase S1C family.</text>
</comment>
<feature type="signal peptide" evidence="3">
    <location>
        <begin position="1"/>
        <end position="26"/>
    </location>
</feature>
<accession>A0A4Q7YUZ7</accession>
<dbReference type="Pfam" id="PF17820">
    <property type="entry name" value="PDZ_6"/>
    <property type="match status" value="1"/>
</dbReference>
<dbReference type="PANTHER" id="PTHR22939">
    <property type="entry name" value="SERINE PROTEASE FAMILY S1C HTRA-RELATED"/>
    <property type="match status" value="1"/>
</dbReference>
<evidence type="ECO:0000256" key="2">
    <source>
        <dbReference type="SAM" id="MobiDB-lite"/>
    </source>
</evidence>
<evidence type="ECO:0000256" key="1">
    <source>
        <dbReference type="ARBA" id="ARBA00010541"/>
    </source>
</evidence>
<keyword evidence="6" id="KW-1185">Reference proteome</keyword>
<evidence type="ECO:0000259" key="4">
    <source>
        <dbReference type="PROSITE" id="PS50106"/>
    </source>
</evidence>
<evidence type="ECO:0000313" key="6">
    <source>
        <dbReference type="Proteomes" id="UP000292958"/>
    </source>
</evidence>
<gene>
    <name evidence="5" type="ORF">BDD14_2993</name>
</gene>
<dbReference type="EMBL" id="SHKW01000001">
    <property type="protein sequence ID" value="RZU41470.1"/>
    <property type="molecule type" value="Genomic_DNA"/>
</dbReference>
<dbReference type="CDD" id="cd06779">
    <property type="entry name" value="cpPDZ_Deg_HtrA-like"/>
    <property type="match status" value="1"/>
</dbReference>
<evidence type="ECO:0000313" key="5">
    <source>
        <dbReference type="EMBL" id="RZU41470.1"/>
    </source>
</evidence>
<dbReference type="Gene3D" id="2.30.42.10">
    <property type="match status" value="2"/>
</dbReference>
<dbReference type="PANTHER" id="PTHR22939:SF129">
    <property type="entry name" value="SERINE PROTEASE HTRA2, MITOCHONDRIAL"/>
    <property type="match status" value="1"/>
</dbReference>
<feature type="domain" description="PDZ" evidence="4">
    <location>
        <begin position="39"/>
        <end position="131"/>
    </location>
</feature>
<dbReference type="RefSeq" id="WP_130419390.1">
    <property type="nucleotide sequence ID" value="NZ_SHKW01000001.1"/>
</dbReference>
<feature type="region of interest" description="Disordered" evidence="2">
    <location>
        <begin position="155"/>
        <end position="185"/>
    </location>
</feature>
<organism evidence="5 6">
    <name type="scientific">Edaphobacter modestus</name>
    <dbReference type="NCBI Taxonomy" id="388466"/>
    <lineage>
        <taxon>Bacteria</taxon>
        <taxon>Pseudomonadati</taxon>
        <taxon>Acidobacteriota</taxon>
        <taxon>Terriglobia</taxon>
        <taxon>Terriglobales</taxon>
        <taxon>Acidobacteriaceae</taxon>
        <taxon>Edaphobacter</taxon>
    </lineage>
</organism>
<comment type="caution">
    <text evidence="5">The sequence shown here is derived from an EMBL/GenBank/DDBJ whole genome shotgun (WGS) entry which is preliminary data.</text>
</comment>
<dbReference type="AlphaFoldDB" id="A0A4Q7YUZ7"/>